<name>A0A849BGL5_9ACTN</name>
<dbReference type="RefSeq" id="WP_171201579.1">
    <property type="nucleotide sequence ID" value="NZ_BAAANP010000046.1"/>
</dbReference>
<keyword evidence="4" id="KW-1185">Reference proteome</keyword>
<organism evidence="3 4">
    <name type="scientific">Pseudokineococcus marinus</name>
    <dbReference type="NCBI Taxonomy" id="351215"/>
    <lineage>
        <taxon>Bacteria</taxon>
        <taxon>Bacillati</taxon>
        <taxon>Actinomycetota</taxon>
        <taxon>Actinomycetes</taxon>
        <taxon>Kineosporiales</taxon>
        <taxon>Kineosporiaceae</taxon>
        <taxon>Pseudokineococcus</taxon>
    </lineage>
</organism>
<feature type="region of interest" description="Disordered" evidence="1">
    <location>
        <begin position="1"/>
        <end position="22"/>
    </location>
</feature>
<feature type="transmembrane region" description="Helical" evidence="2">
    <location>
        <begin position="99"/>
        <end position="118"/>
    </location>
</feature>
<evidence type="ECO:0000313" key="4">
    <source>
        <dbReference type="Proteomes" id="UP000555552"/>
    </source>
</evidence>
<sequence>MMAEEGAAPTPKPEPVTSSQHDIGASVPEVPFLDVRGRVDRGVAGSLIQTRDRELAQRRAERPAVVRDWRAWAAVVLAVVAVVCGVLTARAVLAVDPAALLLVWPVLLALPAGLWCVAARYDRGDVVRDLSVAIDRERRAARALDTLRGHGWTVMHDRLLVGTEHRVGHVLVGPAGVVIANVLPVEAPLRLEGGVLLTGETPLVDWFSSRWWEANTMNAALMQRLSAWPWTGPVYPVAMYPGAVTSRWSQVLQPPQTKKTPAAPTHPAVYARMTVREPERVRAWVTSLPSPLGRLAAAQLAAEVEAACPPAAMKD</sequence>
<dbReference type="Proteomes" id="UP000555552">
    <property type="component" value="Unassembled WGS sequence"/>
</dbReference>
<evidence type="ECO:0000313" key="3">
    <source>
        <dbReference type="EMBL" id="NNH21711.1"/>
    </source>
</evidence>
<evidence type="ECO:0008006" key="5">
    <source>
        <dbReference type="Google" id="ProtNLM"/>
    </source>
</evidence>
<evidence type="ECO:0000256" key="2">
    <source>
        <dbReference type="SAM" id="Phobius"/>
    </source>
</evidence>
<keyword evidence="2" id="KW-0472">Membrane</keyword>
<keyword evidence="2" id="KW-0812">Transmembrane</keyword>
<dbReference type="AlphaFoldDB" id="A0A849BGL5"/>
<protein>
    <recommendedName>
        <fullName evidence="5">Nuclease-related domain-containing protein</fullName>
    </recommendedName>
</protein>
<comment type="caution">
    <text evidence="3">The sequence shown here is derived from an EMBL/GenBank/DDBJ whole genome shotgun (WGS) entry which is preliminary data.</text>
</comment>
<gene>
    <name evidence="3" type="ORF">HLB09_01130</name>
</gene>
<reference evidence="3 4" key="1">
    <citation type="submission" date="2020-05" db="EMBL/GenBank/DDBJ databases">
        <title>MicrobeNet Type strains.</title>
        <authorList>
            <person name="Nicholson A.C."/>
        </authorList>
    </citation>
    <scope>NUCLEOTIDE SEQUENCE [LARGE SCALE GENOMIC DNA]</scope>
    <source>
        <strain evidence="3 4">JCM 14547</strain>
    </source>
</reference>
<keyword evidence="2" id="KW-1133">Transmembrane helix</keyword>
<accession>A0A849BGL5</accession>
<evidence type="ECO:0000256" key="1">
    <source>
        <dbReference type="SAM" id="MobiDB-lite"/>
    </source>
</evidence>
<dbReference type="EMBL" id="JABEMA010000006">
    <property type="protein sequence ID" value="NNH21711.1"/>
    <property type="molecule type" value="Genomic_DNA"/>
</dbReference>
<proteinExistence type="predicted"/>
<feature type="transmembrane region" description="Helical" evidence="2">
    <location>
        <begin position="71"/>
        <end position="93"/>
    </location>
</feature>